<evidence type="ECO:0000259" key="8">
    <source>
        <dbReference type="PROSITE" id="PS52004"/>
    </source>
</evidence>
<feature type="region of interest" description="Disordered" evidence="7">
    <location>
        <begin position="1553"/>
        <end position="1576"/>
    </location>
</feature>
<comment type="caution">
    <text evidence="10">The sequence shown here is derived from an EMBL/GenBank/DDBJ whole genome shotgun (WGS) entry which is preliminary data.</text>
</comment>
<dbReference type="InterPro" id="IPR016039">
    <property type="entry name" value="Thiolase-like"/>
</dbReference>
<feature type="region of interest" description="Disordered" evidence="7">
    <location>
        <begin position="1451"/>
        <end position="1473"/>
    </location>
</feature>
<dbReference type="InterPro" id="IPR032821">
    <property type="entry name" value="PKS_assoc"/>
</dbReference>
<gene>
    <name evidence="10" type="ORF">AB0L16_20485</name>
</gene>
<dbReference type="Gene3D" id="3.40.47.10">
    <property type="match status" value="1"/>
</dbReference>
<dbReference type="Pfam" id="PF13489">
    <property type="entry name" value="Methyltransf_23"/>
    <property type="match status" value="1"/>
</dbReference>
<dbReference type="SMART" id="SM00825">
    <property type="entry name" value="PKS_KS"/>
    <property type="match status" value="1"/>
</dbReference>
<dbReference type="InterPro" id="IPR049551">
    <property type="entry name" value="PKS_DH_C"/>
</dbReference>
<dbReference type="Proteomes" id="UP001552594">
    <property type="component" value="Unassembled WGS sequence"/>
</dbReference>
<dbReference type="InterPro" id="IPR020841">
    <property type="entry name" value="PKS_Beta-ketoAc_synthase_dom"/>
</dbReference>
<dbReference type="SUPFAM" id="SSF53901">
    <property type="entry name" value="Thiolase-like"/>
    <property type="match status" value="1"/>
</dbReference>
<keyword evidence="4" id="KW-0808">Transferase</keyword>
<dbReference type="SMART" id="SM00826">
    <property type="entry name" value="PKS_DH"/>
    <property type="match status" value="1"/>
</dbReference>
<dbReference type="PANTHER" id="PTHR43775">
    <property type="entry name" value="FATTY ACID SYNTHASE"/>
    <property type="match status" value="1"/>
</dbReference>
<dbReference type="InterPro" id="IPR014030">
    <property type="entry name" value="Ketoacyl_synth_N"/>
</dbReference>
<dbReference type="PROSITE" id="PS52004">
    <property type="entry name" value="KS3_2"/>
    <property type="match status" value="1"/>
</dbReference>
<feature type="domain" description="PKS/mFAS DH" evidence="9">
    <location>
        <begin position="917"/>
        <end position="1191"/>
    </location>
</feature>
<sequence length="1631" mass="171278">MDGIDETKAVEERGIAIVGVSCRFPGGVNSLPELWNVLEGERDLITTVPPDRFDVGRFIDTATPRPGMSYTAAGGFLDDFAGFDAGYFVISPAEAPYIDPQHRLLLELAAEALDDAAIAPERLAGTDTAVFIGISDDSYLALQGQHEIGPHTMTGIASSLAANRVSYAFDLRGPSMVIDTACSSSLVALDRACRTLAEGRSRTALCGGANILLSPWSYVGFAQASMLSARGRCAAFSAGADGFVRAEGGAMLLLKPLDDAVADGDRIHGVILGTGTNCDGRTRGLAMPSAEAQEQLLSRVYAEAGVHPDELSYFEAHGTGTPVGDPVEATAIGRALGMRRITGELPIGSVKTNLGHLEPASGMAGLCKALLVLRHRTVPVSLHAQPLNPGIDFATLGLRPATEKLALPEGGRPVVGVNSFGFGGANAHVIVAADRPHHRPPAACPSRAELPVIVTARSGTALKQAAEALARHLEGIAPQEFPDTVGTAWRRGRHRHRAVVLATSARDAARRLSEIAARPAPGTRHNSTGPAGRPATVDVPGAVAQAVGSGRTAFVYSGNGSQWAGMGAGLYTHDPVFRATVDDLDACLLPHLGWSVATALTAPPDTWRLNATERAQPLLFAVQAGITAVLREHGITPSAALGHSVGEVAAAHLAGALDTAAAARVIAARSAAQAPCAGSGRMAAVGLGPDDAADAIAPYAGELEIAGVNSPRDVTITGPAARVRAFGEEMSRKGVFFRELDLDYAFHSAAMADCEQPLARALRGLSAKHATVPFYSTVTGTQLRGDELDAAYWWHNVRRPVRFADAVAMAREDGADVFLEIGPHPVLGTYLHRILHDDGPERLAVLPTLHRHQDGPHTLLTAIAALLASGAAVDTGRLLPSGTRVTDLPAYPWQRQRHWVGTPQMWLRTSGNGLPEHPLLGERMPAPHPTWHGPLEPTRAPWLPDHRIRGSVVMPATGYIDMVLAAGRAALGSTRLEVGHLLIAGGLAISWPDTAAVQLQAALRPKDGTVTITSTHLRNPMPRPHVTARVRTLTSPCPAAVDLARIRGRCPRAVPAADYYRAAPARGLDYGPAFQVLTGLRQGTGEILAAYRHEAPGAPYVVHPAVLDGALQAGTQLLAERLDEGQAYLPSSIAAVRVWRTPAATGSVWVRERSRTDDEVCWDLTLTDEDGNVSVCAEGCRLRRVAVSMDLPVTAHHTVLRALPGATAPCAPPPMTGPRQLMAAAGPQIAAVRRESGQNPRRADALAALKEFAARHHARTLAALLPDPQAPFTPDDLPADRDTVAGHRAWRLHMLDLMRRHRAVVALGDGRWQLTSAADPTPAARRCLAADPSLGTALALAATADRHWSDCGPLAPATAPDPPAAPLPGLESGYRTARLLLSELAGRWPADRPLRVVETGTPTGALTAALLPVLPPERTCYRVTGIPPSLLEAVRARFIAYDFVSFQPADADTDADGETDANPDADANADPDVGVNAEAGMAADANEDADAAGGDGGAGRETTGQGCDLVVASGLEMLADPAAVLRRAAALLAPGGRLLAVVSHDRDLLAAVHGPPQQADTPPDDTDTPEQPSEDRDWTALLRQCGFTDVTRAQDGDPQVHGGYSVLLAVTGAGYPAPPPRHPPPTPASWC</sequence>
<dbReference type="RefSeq" id="WP_153068795.1">
    <property type="nucleotide sequence ID" value="NZ_JBFAUK010000016.1"/>
</dbReference>
<dbReference type="PROSITE" id="PS52019">
    <property type="entry name" value="PKS_MFAS_DH"/>
    <property type="match status" value="1"/>
</dbReference>
<keyword evidence="3" id="KW-0597">Phosphoprotein</keyword>
<reference evidence="10 11" key="1">
    <citation type="submission" date="2024-06" db="EMBL/GenBank/DDBJ databases">
        <title>The Natural Products Discovery Center: Release of the First 8490 Sequenced Strains for Exploring Actinobacteria Biosynthetic Diversity.</title>
        <authorList>
            <person name="Kalkreuter E."/>
            <person name="Kautsar S.A."/>
            <person name="Yang D."/>
            <person name="Bader C.D."/>
            <person name="Teijaro C.N."/>
            <person name="Fluegel L."/>
            <person name="Davis C.M."/>
            <person name="Simpson J.R."/>
            <person name="Lauterbach L."/>
            <person name="Steele A.D."/>
            <person name="Gui C."/>
            <person name="Meng S."/>
            <person name="Li G."/>
            <person name="Viehrig K."/>
            <person name="Ye F."/>
            <person name="Su P."/>
            <person name="Kiefer A.F."/>
            <person name="Nichols A."/>
            <person name="Cepeda A.J."/>
            <person name="Yan W."/>
            <person name="Fan B."/>
            <person name="Jiang Y."/>
            <person name="Adhikari A."/>
            <person name="Zheng C.-J."/>
            <person name="Schuster L."/>
            <person name="Cowan T.M."/>
            <person name="Smanski M.J."/>
            <person name="Chevrette M.G."/>
            <person name="De Carvalho L.P.S."/>
            <person name="Shen B."/>
        </authorList>
    </citation>
    <scope>NUCLEOTIDE SEQUENCE [LARGE SCALE GENOMIC DNA]</scope>
    <source>
        <strain evidence="10 11">NPDC052347</strain>
    </source>
</reference>
<feature type="active site" description="Proton acceptor; for dehydratase activity" evidence="6">
    <location>
        <position position="946"/>
    </location>
</feature>
<dbReference type="Pfam" id="PF02801">
    <property type="entry name" value="Ketoacyl-synt_C"/>
    <property type="match status" value="1"/>
</dbReference>
<dbReference type="PROSITE" id="PS00606">
    <property type="entry name" value="KS3_1"/>
    <property type="match status" value="1"/>
</dbReference>
<dbReference type="Pfam" id="PF14765">
    <property type="entry name" value="PS-DH"/>
    <property type="match status" value="1"/>
</dbReference>
<evidence type="ECO:0000256" key="4">
    <source>
        <dbReference type="ARBA" id="ARBA00022679"/>
    </source>
</evidence>
<dbReference type="SUPFAM" id="SSF53335">
    <property type="entry name" value="S-adenosyl-L-methionine-dependent methyltransferases"/>
    <property type="match status" value="1"/>
</dbReference>
<keyword evidence="5" id="KW-0012">Acyltransferase</keyword>
<evidence type="ECO:0000256" key="7">
    <source>
        <dbReference type="SAM" id="MobiDB-lite"/>
    </source>
</evidence>
<dbReference type="Gene3D" id="3.40.50.150">
    <property type="entry name" value="Vaccinia Virus protein VP39"/>
    <property type="match status" value="2"/>
</dbReference>
<evidence type="ECO:0000259" key="9">
    <source>
        <dbReference type="PROSITE" id="PS52019"/>
    </source>
</evidence>
<dbReference type="InterPro" id="IPR042104">
    <property type="entry name" value="PKS_dehydratase_sf"/>
</dbReference>
<dbReference type="EMBL" id="JBFAUK010000016">
    <property type="protein sequence ID" value="MEV5508795.1"/>
    <property type="molecule type" value="Genomic_DNA"/>
</dbReference>
<dbReference type="InterPro" id="IPR020807">
    <property type="entry name" value="PKS_DH"/>
</dbReference>
<name>A0ABV3K4S2_STRON</name>
<protein>
    <submittedName>
        <fullName evidence="10">Type I polyketide synthase</fullName>
    </submittedName>
</protein>
<dbReference type="InterPro" id="IPR014031">
    <property type="entry name" value="Ketoacyl_synth_C"/>
</dbReference>
<dbReference type="Gene3D" id="3.30.70.3290">
    <property type="match status" value="1"/>
</dbReference>
<comment type="pathway">
    <text evidence="1">Antibiotic biosynthesis.</text>
</comment>
<accession>A0ABV3K4S2</accession>
<dbReference type="SUPFAM" id="SSF52151">
    <property type="entry name" value="FabD/lysophospholipase-like"/>
    <property type="match status" value="1"/>
</dbReference>
<feature type="compositionally biased region" description="Acidic residues" evidence="7">
    <location>
        <begin position="1451"/>
        <end position="1469"/>
    </location>
</feature>
<evidence type="ECO:0000256" key="2">
    <source>
        <dbReference type="ARBA" id="ARBA00022450"/>
    </source>
</evidence>
<dbReference type="Pfam" id="PF00698">
    <property type="entry name" value="Acyl_transf_1"/>
    <property type="match status" value="1"/>
</dbReference>
<dbReference type="Pfam" id="PF16197">
    <property type="entry name" value="KAsynt_C_assoc"/>
    <property type="match status" value="1"/>
</dbReference>
<evidence type="ECO:0000256" key="6">
    <source>
        <dbReference type="PROSITE-ProRule" id="PRU01363"/>
    </source>
</evidence>
<dbReference type="PANTHER" id="PTHR43775:SF37">
    <property type="entry name" value="SI:DKEY-61P9.11"/>
    <property type="match status" value="1"/>
</dbReference>
<feature type="active site" description="Proton donor; for dehydratase activity" evidence="6">
    <location>
        <position position="1108"/>
    </location>
</feature>
<dbReference type="InterPro" id="IPR018201">
    <property type="entry name" value="Ketoacyl_synth_AS"/>
</dbReference>
<evidence type="ECO:0000313" key="11">
    <source>
        <dbReference type="Proteomes" id="UP001552594"/>
    </source>
</evidence>
<organism evidence="10 11">
    <name type="scientific">Streptomyces orinoci</name>
    <name type="common">Streptoverticillium orinoci</name>
    <dbReference type="NCBI Taxonomy" id="67339"/>
    <lineage>
        <taxon>Bacteria</taxon>
        <taxon>Bacillati</taxon>
        <taxon>Actinomycetota</taxon>
        <taxon>Actinomycetes</taxon>
        <taxon>Kitasatosporales</taxon>
        <taxon>Streptomycetaceae</taxon>
        <taxon>Streptomyces</taxon>
    </lineage>
</organism>
<dbReference type="CDD" id="cd00833">
    <property type="entry name" value="PKS"/>
    <property type="match status" value="1"/>
</dbReference>
<feature type="domain" description="Ketosynthase family 3 (KS3)" evidence="8">
    <location>
        <begin position="12"/>
        <end position="433"/>
    </location>
</feature>
<proteinExistence type="predicted"/>
<feature type="region of interest" description="N-terminal hotdog fold" evidence="6">
    <location>
        <begin position="917"/>
        <end position="1037"/>
    </location>
</feature>
<dbReference type="SUPFAM" id="SSF55048">
    <property type="entry name" value="Probable ACP-binding domain of malonyl-CoA ACP transacylase"/>
    <property type="match status" value="1"/>
</dbReference>
<dbReference type="Gene3D" id="3.10.129.110">
    <property type="entry name" value="Polyketide synthase dehydratase"/>
    <property type="match status" value="1"/>
</dbReference>
<dbReference type="InterPro" id="IPR049552">
    <property type="entry name" value="PKS_DH_N"/>
</dbReference>
<dbReference type="Gene3D" id="3.40.366.10">
    <property type="entry name" value="Malonyl-Coenzyme A Acyl Carrier Protein, domain 2"/>
    <property type="match status" value="1"/>
</dbReference>
<dbReference type="InterPro" id="IPR016035">
    <property type="entry name" value="Acyl_Trfase/lysoPLipase"/>
</dbReference>
<dbReference type="InterPro" id="IPR029063">
    <property type="entry name" value="SAM-dependent_MTases_sf"/>
</dbReference>
<dbReference type="Pfam" id="PF00109">
    <property type="entry name" value="ketoacyl-synt"/>
    <property type="match status" value="1"/>
</dbReference>
<feature type="region of interest" description="C-terminal hotdog fold" evidence="6">
    <location>
        <begin position="1051"/>
        <end position="1191"/>
    </location>
</feature>
<dbReference type="InterPro" id="IPR016036">
    <property type="entry name" value="Malonyl_transacylase_ACP-bd"/>
</dbReference>
<keyword evidence="11" id="KW-1185">Reference proteome</keyword>
<dbReference type="SMART" id="SM00827">
    <property type="entry name" value="PKS_AT"/>
    <property type="match status" value="1"/>
</dbReference>
<dbReference type="Pfam" id="PF21089">
    <property type="entry name" value="PKS_DH_N"/>
    <property type="match status" value="1"/>
</dbReference>
<dbReference type="InterPro" id="IPR001227">
    <property type="entry name" value="Ac_transferase_dom_sf"/>
</dbReference>
<evidence type="ECO:0000256" key="5">
    <source>
        <dbReference type="ARBA" id="ARBA00023315"/>
    </source>
</evidence>
<keyword evidence="2" id="KW-0596">Phosphopantetheine</keyword>
<evidence type="ECO:0000313" key="10">
    <source>
        <dbReference type="EMBL" id="MEV5508795.1"/>
    </source>
</evidence>
<dbReference type="InterPro" id="IPR050091">
    <property type="entry name" value="PKS_NRPS_Biosynth_Enz"/>
</dbReference>
<dbReference type="InterPro" id="IPR014043">
    <property type="entry name" value="Acyl_transferase_dom"/>
</dbReference>
<evidence type="ECO:0000256" key="3">
    <source>
        <dbReference type="ARBA" id="ARBA00022553"/>
    </source>
</evidence>
<evidence type="ECO:0000256" key="1">
    <source>
        <dbReference type="ARBA" id="ARBA00004792"/>
    </source>
</evidence>
<dbReference type="InterPro" id="IPR049900">
    <property type="entry name" value="PKS_mFAS_DH"/>
</dbReference>